<gene>
    <name evidence="1" type="ORF">L1987_23191</name>
</gene>
<keyword evidence="2" id="KW-1185">Reference proteome</keyword>
<dbReference type="EMBL" id="CM042025">
    <property type="protein sequence ID" value="KAI3807266.1"/>
    <property type="molecule type" value="Genomic_DNA"/>
</dbReference>
<organism evidence="1 2">
    <name type="scientific">Smallanthus sonchifolius</name>
    <dbReference type="NCBI Taxonomy" id="185202"/>
    <lineage>
        <taxon>Eukaryota</taxon>
        <taxon>Viridiplantae</taxon>
        <taxon>Streptophyta</taxon>
        <taxon>Embryophyta</taxon>
        <taxon>Tracheophyta</taxon>
        <taxon>Spermatophyta</taxon>
        <taxon>Magnoliopsida</taxon>
        <taxon>eudicotyledons</taxon>
        <taxon>Gunneridae</taxon>
        <taxon>Pentapetalae</taxon>
        <taxon>asterids</taxon>
        <taxon>campanulids</taxon>
        <taxon>Asterales</taxon>
        <taxon>Asteraceae</taxon>
        <taxon>Asteroideae</taxon>
        <taxon>Heliantheae alliance</taxon>
        <taxon>Millerieae</taxon>
        <taxon>Smallanthus</taxon>
    </lineage>
</organism>
<comment type="caution">
    <text evidence="1">The sequence shown here is derived from an EMBL/GenBank/DDBJ whole genome shotgun (WGS) entry which is preliminary data.</text>
</comment>
<evidence type="ECO:0000313" key="2">
    <source>
        <dbReference type="Proteomes" id="UP001056120"/>
    </source>
</evidence>
<reference evidence="1 2" key="2">
    <citation type="journal article" date="2022" name="Mol. Ecol. Resour.">
        <title>The genomes of chicory, endive, great burdock and yacon provide insights into Asteraceae paleo-polyploidization history and plant inulin production.</title>
        <authorList>
            <person name="Fan W."/>
            <person name="Wang S."/>
            <person name="Wang H."/>
            <person name="Wang A."/>
            <person name="Jiang F."/>
            <person name="Liu H."/>
            <person name="Zhao H."/>
            <person name="Xu D."/>
            <person name="Zhang Y."/>
        </authorList>
    </citation>
    <scope>NUCLEOTIDE SEQUENCE [LARGE SCALE GENOMIC DNA]</scope>
    <source>
        <strain evidence="2">cv. Yunnan</strain>
        <tissue evidence="1">Leaves</tissue>
    </source>
</reference>
<name>A0ACB9IIF0_9ASTR</name>
<proteinExistence type="predicted"/>
<accession>A0ACB9IIF0</accession>
<dbReference type="Proteomes" id="UP001056120">
    <property type="component" value="Linkage Group LG08"/>
</dbReference>
<sequence length="253" mass="30192">MIEDYVEEIKPNMSPDELEKDKLVFYLKANNYKNKQLKNMKIEKLRNLVDQMKKEKATRSEKNLSEEEEMNKLLKYVKVPDLQPVVSTIHHLRHIVNKHKQYKENVQKVSSVVIKKPSQTFLEEDEKERHDLTKEFVALGYEREIIDNCSKDMLLDMKNKLNATREENEKATKLREEEVGKRDEELRNARKQTKYQIKYVRSMELMDEKLKRLKEIDNEIERSKKRRIDVSSCGYRAQGVVLTEKFKELDAAK</sequence>
<protein>
    <submittedName>
        <fullName evidence="1">Uncharacterized protein</fullName>
    </submittedName>
</protein>
<reference evidence="2" key="1">
    <citation type="journal article" date="2022" name="Mol. Ecol. Resour.">
        <title>The genomes of chicory, endive, great burdock and yacon provide insights into Asteraceae palaeo-polyploidization history and plant inulin production.</title>
        <authorList>
            <person name="Fan W."/>
            <person name="Wang S."/>
            <person name="Wang H."/>
            <person name="Wang A."/>
            <person name="Jiang F."/>
            <person name="Liu H."/>
            <person name="Zhao H."/>
            <person name="Xu D."/>
            <person name="Zhang Y."/>
        </authorList>
    </citation>
    <scope>NUCLEOTIDE SEQUENCE [LARGE SCALE GENOMIC DNA]</scope>
    <source>
        <strain evidence="2">cv. Yunnan</strain>
    </source>
</reference>
<evidence type="ECO:0000313" key="1">
    <source>
        <dbReference type="EMBL" id="KAI3807266.1"/>
    </source>
</evidence>